<evidence type="ECO:0000256" key="10">
    <source>
        <dbReference type="SAM" id="MobiDB-lite"/>
    </source>
</evidence>
<keyword evidence="2" id="KW-0507">mRNA processing</keyword>
<evidence type="ECO:0000259" key="12">
    <source>
        <dbReference type="PROSITE" id="PS51194"/>
    </source>
</evidence>
<dbReference type="Proteomes" id="UP000054097">
    <property type="component" value="Unassembled WGS sequence"/>
</dbReference>
<dbReference type="GO" id="GO:0071014">
    <property type="term" value="C:post-mRNA release spliceosomal complex"/>
    <property type="evidence" value="ECO:0007669"/>
    <property type="project" value="UniProtKB-ARBA"/>
</dbReference>
<keyword evidence="7" id="KW-0508">mRNA splicing</keyword>
<dbReference type="InterPro" id="IPR027417">
    <property type="entry name" value="P-loop_NTPase"/>
</dbReference>
<keyword evidence="4" id="KW-0378">Hydrolase</keyword>
<dbReference type="Pfam" id="PF07717">
    <property type="entry name" value="OB_NTP_bind"/>
    <property type="match status" value="1"/>
</dbReference>
<dbReference type="InterPro" id="IPR011709">
    <property type="entry name" value="DEAD-box_helicase_OB_fold"/>
</dbReference>
<evidence type="ECO:0000256" key="6">
    <source>
        <dbReference type="ARBA" id="ARBA00022840"/>
    </source>
</evidence>
<evidence type="ECO:0000313" key="13">
    <source>
        <dbReference type="EMBL" id="KIM31349.1"/>
    </source>
</evidence>
<keyword evidence="3" id="KW-0547">Nucleotide-binding</keyword>
<dbReference type="InterPro" id="IPR007502">
    <property type="entry name" value="Helicase-assoc_dom"/>
</dbReference>
<reference evidence="13 14" key="1">
    <citation type="submission" date="2014-04" db="EMBL/GenBank/DDBJ databases">
        <authorList>
            <consortium name="DOE Joint Genome Institute"/>
            <person name="Kuo A."/>
            <person name="Zuccaro A."/>
            <person name="Kohler A."/>
            <person name="Nagy L.G."/>
            <person name="Floudas D."/>
            <person name="Copeland A."/>
            <person name="Barry K.W."/>
            <person name="Cichocki N."/>
            <person name="Veneault-Fourrey C."/>
            <person name="LaButti K."/>
            <person name="Lindquist E.A."/>
            <person name="Lipzen A."/>
            <person name="Lundell T."/>
            <person name="Morin E."/>
            <person name="Murat C."/>
            <person name="Sun H."/>
            <person name="Tunlid A."/>
            <person name="Henrissat B."/>
            <person name="Grigoriev I.V."/>
            <person name="Hibbett D.S."/>
            <person name="Martin F."/>
            <person name="Nordberg H.P."/>
            <person name="Cantor M.N."/>
            <person name="Hua S.X."/>
        </authorList>
    </citation>
    <scope>NUCLEOTIDE SEQUENCE [LARGE SCALE GENOMIC DNA]</scope>
    <source>
        <strain evidence="13 14">MAFF 305830</strain>
    </source>
</reference>
<dbReference type="GO" id="GO:0003724">
    <property type="term" value="F:RNA helicase activity"/>
    <property type="evidence" value="ECO:0007669"/>
    <property type="project" value="UniProtKB-EC"/>
</dbReference>
<dbReference type="Gene3D" id="3.40.50.300">
    <property type="entry name" value="P-loop containing nucleotide triphosphate hydrolases"/>
    <property type="match status" value="2"/>
</dbReference>
<dbReference type="EC" id="3.6.4.13" evidence="1"/>
<dbReference type="AlphaFoldDB" id="A0A0C3BGQ4"/>
<dbReference type="STRING" id="933852.A0A0C3BGQ4"/>
<dbReference type="OrthoDB" id="10253254at2759"/>
<reference evidence="14" key="2">
    <citation type="submission" date="2015-01" db="EMBL/GenBank/DDBJ databases">
        <title>Evolutionary Origins and Diversification of the Mycorrhizal Mutualists.</title>
        <authorList>
            <consortium name="DOE Joint Genome Institute"/>
            <consortium name="Mycorrhizal Genomics Consortium"/>
            <person name="Kohler A."/>
            <person name="Kuo A."/>
            <person name="Nagy L.G."/>
            <person name="Floudas D."/>
            <person name="Copeland A."/>
            <person name="Barry K.W."/>
            <person name="Cichocki N."/>
            <person name="Veneault-Fourrey C."/>
            <person name="LaButti K."/>
            <person name="Lindquist E.A."/>
            <person name="Lipzen A."/>
            <person name="Lundell T."/>
            <person name="Morin E."/>
            <person name="Murat C."/>
            <person name="Riley R."/>
            <person name="Ohm R."/>
            <person name="Sun H."/>
            <person name="Tunlid A."/>
            <person name="Henrissat B."/>
            <person name="Grigoriev I.V."/>
            <person name="Hibbett D.S."/>
            <person name="Martin F."/>
        </authorList>
    </citation>
    <scope>NUCLEOTIDE SEQUENCE [LARGE SCALE GENOMIC DNA]</scope>
    <source>
        <strain evidence="14">MAFF 305830</strain>
    </source>
</reference>
<keyword evidence="14" id="KW-1185">Reference proteome</keyword>
<dbReference type="PROSITE" id="PS00690">
    <property type="entry name" value="DEAH_ATP_HELICASE"/>
    <property type="match status" value="1"/>
</dbReference>
<dbReference type="InterPro" id="IPR001650">
    <property type="entry name" value="Helicase_C-like"/>
</dbReference>
<evidence type="ECO:0000256" key="3">
    <source>
        <dbReference type="ARBA" id="ARBA00022741"/>
    </source>
</evidence>
<dbReference type="InterPro" id="IPR048333">
    <property type="entry name" value="HA2_WH"/>
</dbReference>
<feature type="domain" description="Helicase C-terminal" evidence="12">
    <location>
        <begin position="102"/>
        <end position="288"/>
    </location>
</feature>
<dbReference type="FunFam" id="3.40.50.300:FF:000007">
    <property type="entry name" value="Pre-mRNA-splicing factor ATP-dependent RNA helicase"/>
    <property type="match status" value="1"/>
</dbReference>
<sequence>MSRLLREAMNDPTLQRYSTIILDEAHERTLATDILMGLLKDICKNRPDLKVIVMSATLDAEKFQRYFGTDDKPAPLLKVPGRTHPVEVFYTQEPEPDYVEAAIRTVLFIHQAEDPGDILVFLTGEEEIEDACRKIKIEADELSHQDPTIGPLMCVPLYSSLPPQQQQRIFDAAPGPRKLGGTPGRKVVVSTNIAETSLTIEGIVYVVDPGFSKQKVYNPRIRVESLLVSPISKASAAQRAGRAGRTRPGKCFRLYTEKDYIKELEEQTYPEILRSNLANTVLELVKLGITDLVRFDYCDPPAPETIMRALELLNYLAALDDEGHLTELGRIMAEFPLDPQMSKLLITSPEFNCSNEILTIVSMLSVPNVFLRPPNQRKEADAAKQLLSVPEGDHLTLLNVYNNYTEHPNDQQWTWDNYLSSRALAQADNVRKQLLRIMERYDLDLTSRVATGPEFYNNIRKTLVCGFFMQVAHREGEKGSYKTIKDNQLVSLHPSCGLDTSPEWVLFNEFVLTSKSFIRTVTTIKPEWLLEYAPDYYNVREFPEGETKAALVRVLNKRLGRTESYQVDDGEPRKKKRKRDQNSGKERPAPQAGTAVYTQPAVQAK</sequence>
<dbReference type="PANTHER" id="PTHR18934">
    <property type="entry name" value="ATP-DEPENDENT RNA HELICASE"/>
    <property type="match status" value="1"/>
</dbReference>
<dbReference type="Pfam" id="PF04408">
    <property type="entry name" value="WHD_HA2"/>
    <property type="match status" value="1"/>
</dbReference>
<dbReference type="GO" id="GO:0016787">
    <property type="term" value="F:hydrolase activity"/>
    <property type="evidence" value="ECO:0007669"/>
    <property type="project" value="UniProtKB-KW"/>
</dbReference>
<name>A0A0C3BGQ4_SERVB</name>
<evidence type="ECO:0000256" key="5">
    <source>
        <dbReference type="ARBA" id="ARBA00022806"/>
    </source>
</evidence>
<evidence type="ECO:0000256" key="8">
    <source>
        <dbReference type="ARBA" id="ARBA00047984"/>
    </source>
</evidence>
<evidence type="ECO:0000256" key="1">
    <source>
        <dbReference type="ARBA" id="ARBA00012552"/>
    </source>
</evidence>
<organism evidence="13 14">
    <name type="scientific">Serendipita vermifera MAFF 305830</name>
    <dbReference type="NCBI Taxonomy" id="933852"/>
    <lineage>
        <taxon>Eukaryota</taxon>
        <taxon>Fungi</taxon>
        <taxon>Dikarya</taxon>
        <taxon>Basidiomycota</taxon>
        <taxon>Agaricomycotina</taxon>
        <taxon>Agaricomycetes</taxon>
        <taxon>Sebacinales</taxon>
        <taxon>Serendipitaceae</taxon>
        <taxon>Serendipita</taxon>
    </lineage>
</organism>
<proteinExistence type="predicted"/>
<dbReference type="PROSITE" id="PS51192">
    <property type="entry name" value="HELICASE_ATP_BIND_1"/>
    <property type="match status" value="1"/>
</dbReference>
<dbReference type="Pfam" id="PF00271">
    <property type="entry name" value="Helicase_C"/>
    <property type="match status" value="1"/>
</dbReference>
<evidence type="ECO:0000256" key="7">
    <source>
        <dbReference type="ARBA" id="ARBA00023187"/>
    </source>
</evidence>
<feature type="region of interest" description="Disordered" evidence="10">
    <location>
        <begin position="563"/>
        <end position="605"/>
    </location>
</feature>
<dbReference type="GO" id="GO:0000390">
    <property type="term" value="P:spliceosomal complex disassembly"/>
    <property type="evidence" value="ECO:0007669"/>
    <property type="project" value="UniProtKB-ARBA"/>
</dbReference>
<dbReference type="GO" id="GO:0003723">
    <property type="term" value="F:RNA binding"/>
    <property type="evidence" value="ECO:0007669"/>
    <property type="project" value="TreeGrafter"/>
</dbReference>
<dbReference type="SUPFAM" id="SSF52540">
    <property type="entry name" value="P-loop containing nucleoside triphosphate hydrolases"/>
    <property type="match status" value="1"/>
</dbReference>
<evidence type="ECO:0000256" key="2">
    <source>
        <dbReference type="ARBA" id="ARBA00022664"/>
    </source>
</evidence>
<feature type="domain" description="Helicase ATP-binding" evidence="11">
    <location>
        <begin position="1"/>
        <end position="76"/>
    </location>
</feature>
<dbReference type="Gene3D" id="1.20.120.1080">
    <property type="match status" value="1"/>
</dbReference>
<evidence type="ECO:0000313" key="14">
    <source>
        <dbReference type="Proteomes" id="UP000054097"/>
    </source>
</evidence>
<dbReference type="Pfam" id="PF21010">
    <property type="entry name" value="HA2_C"/>
    <property type="match status" value="1"/>
</dbReference>
<dbReference type="EMBL" id="KN824282">
    <property type="protein sequence ID" value="KIM31349.1"/>
    <property type="molecule type" value="Genomic_DNA"/>
</dbReference>
<accession>A0A0C3BGQ4</accession>
<comment type="catalytic activity">
    <reaction evidence="8">
        <text>ATP + H2O = ADP + phosphate + H(+)</text>
        <dbReference type="Rhea" id="RHEA:13065"/>
        <dbReference type="ChEBI" id="CHEBI:15377"/>
        <dbReference type="ChEBI" id="CHEBI:15378"/>
        <dbReference type="ChEBI" id="CHEBI:30616"/>
        <dbReference type="ChEBI" id="CHEBI:43474"/>
        <dbReference type="ChEBI" id="CHEBI:456216"/>
        <dbReference type="EC" id="3.6.4.13"/>
    </reaction>
</comment>
<dbReference type="CDD" id="cd18791">
    <property type="entry name" value="SF2_C_RHA"/>
    <property type="match status" value="1"/>
</dbReference>
<dbReference type="InterPro" id="IPR014001">
    <property type="entry name" value="Helicase_ATP-bd"/>
</dbReference>
<keyword evidence="6" id="KW-0067">ATP-binding</keyword>
<dbReference type="GO" id="GO:0005524">
    <property type="term" value="F:ATP binding"/>
    <property type="evidence" value="ECO:0007669"/>
    <property type="project" value="UniProtKB-KW"/>
</dbReference>
<keyword evidence="5" id="KW-0347">Helicase</keyword>
<protein>
    <recommendedName>
        <fullName evidence="1">RNA helicase</fullName>
        <ecNumber evidence="1">3.6.4.13</ecNumber>
    </recommendedName>
</protein>
<evidence type="ECO:0000256" key="9">
    <source>
        <dbReference type="ARBA" id="ARBA00055599"/>
    </source>
</evidence>
<dbReference type="FunFam" id="1.20.120.1080:FF:000003">
    <property type="entry name" value="Pre-mRNA-splicing factor ATP-dependent RNA helicase PRP43"/>
    <property type="match status" value="1"/>
</dbReference>
<dbReference type="PROSITE" id="PS51194">
    <property type="entry name" value="HELICASE_CTER"/>
    <property type="match status" value="1"/>
</dbReference>
<dbReference type="SMART" id="SM00490">
    <property type="entry name" value="HELICc"/>
    <property type="match status" value="1"/>
</dbReference>
<feature type="compositionally biased region" description="Polar residues" evidence="10">
    <location>
        <begin position="596"/>
        <end position="605"/>
    </location>
</feature>
<evidence type="ECO:0000256" key="4">
    <source>
        <dbReference type="ARBA" id="ARBA00022801"/>
    </source>
</evidence>
<dbReference type="PANTHER" id="PTHR18934:SF109">
    <property type="entry name" value="ATP-DEPENDENT RNA HELICASE DHX15 HOMOLOG"/>
    <property type="match status" value="1"/>
</dbReference>
<gene>
    <name evidence="13" type="ORF">M408DRAFT_257944</name>
</gene>
<dbReference type="SMART" id="SM00847">
    <property type="entry name" value="HA2"/>
    <property type="match status" value="1"/>
</dbReference>
<evidence type="ECO:0000259" key="11">
    <source>
        <dbReference type="PROSITE" id="PS51192"/>
    </source>
</evidence>
<dbReference type="InterPro" id="IPR002464">
    <property type="entry name" value="DNA/RNA_helicase_DEAH_CS"/>
</dbReference>
<dbReference type="HOGENOM" id="CLU_001832_5_11_1"/>
<comment type="function">
    <text evidence="9">Pre-mRNA processing factor involved in disassembly of spliceosomes after the release of mature mRNA.</text>
</comment>